<evidence type="ECO:0000313" key="2">
    <source>
        <dbReference type="RefSeq" id="XP_011302164.1"/>
    </source>
</evidence>
<evidence type="ECO:0000313" key="1">
    <source>
        <dbReference type="Proteomes" id="UP000694866"/>
    </source>
</evidence>
<protein>
    <submittedName>
        <fullName evidence="2">Uncharacterized protein isoform X2</fullName>
    </submittedName>
</protein>
<dbReference type="OrthoDB" id="7697904at2759"/>
<name>A0A9R1T2W7_9HYME</name>
<dbReference type="GeneID" id="105265998"/>
<accession>A0A9R1T2W7</accession>
<sequence length="65" mass="7961">MYKHDDSLEIINGDVSQDYKNEWMVQSLKERHILLLPKLCQKKDRKFLILKQIAHHHFFMDPKRL</sequence>
<organism evidence="1 2">
    <name type="scientific">Fopius arisanus</name>
    <dbReference type="NCBI Taxonomy" id="64838"/>
    <lineage>
        <taxon>Eukaryota</taxon>
        <taxon>Metazoa</taxon>
        <taxon>Ecdysozoa</taxon>
        <taxon>Arthropoda</taxon>
        <taxon>Hexapoda</taxon>
        <taxon>Insecta</taxon>
        <taxon>Pterygota</taxon>
        <taxon>Neoptera</taxon>
        <taxon>Endopterygota</taxon>
        <taxon>Hymenoptera</taxon>
        <taxon>Apocrita</taxon>
        <taxon>Ichneumonoidea</taxon>
        <taxon>Braconidae</taxon>
        <taxon>Opiinae</taxon>
        <taxon>Fopius</taxon>
    </lineage>
</organism>
<dbReference type="RefSeq" id="XP_011302164.1">
    <property type="nucleotide sequence ID" value="XM_011303862.1"/>
</dbReference>
<proteinExistence type="predicted"/>
<reference evidence="2" key="1">
    <citation type="submission" date="2025-08" db="UniProtKB">
        <authorList>
            <consortium name="RefSeq"/>
        </authorList>
    </citation>
    <scope>IDENTIFICATION</scope>
    <source>
        <strain evidence="2">USDA-PBARC FA_bdor</strain>
        <tissue evidence="2">Whole organism</tissue>
    </source>
</reference>
<dbReference type="Proteomes" id="UP000694866">
    <property type="component" value="Unplaced"/>
</dbReference>
<keyword evidence="1" id="KW-1185">Reference proteome</keyword>
<dbReference type="AlphaFoldDB" id="A0A9R1T2W7"/>
<gene>
    <name evidence="2" type="primary">LOC105265998</name>
</gene>